<proteinExistence type="predicted"/>
<organism evidence="1 2">
    <name type="scientific">Aurantibacter aestuarii</name>
    <dbReference type="NCBI Taxonomy" id="1266046"/>
    <lineage>
        <taxon>Bacteria</taxon>
        <taxon>Pseudomonadati</taxon>
        <taxon>Bacteroidota</taxon>
        <taxon>Flavobacteriia</taxon>
        <taxon>Flavobacteriales</taxon>
        <taxon>Flavobacteriaceae</taxon>
        <taxon>Aurantibacter</taxon>
    </lineage>
</organism>
<dbReference type="OrthoDB" id="851130at2"/>
<dbReference type="AlphaFoldDB" id="A0A2T1NEM7"/>
<protein>
    <recommendedName>
        <fullName evidence="3">Lipoprotein</fullName>
    </recommendedName>
</protein>
<evidence type="ECO:0008006" key="3">
    <source>
        <dbReference type="Google" id="ProtNLM"/>
    </source>
</evidence>
<dbReference type="Proteomes" id="UP000238426">
    <property type="component" value="Unassembled WGS sequence"/>
</dbReference>
<dbReference type="RefSeq" id="WP_106463046.1">
    <property type="nucleotide sequence ID" value="NZ_PXOQ01000007.1"/>
</dbReference>
<keyword evidence="2" id="KW-1185">Reference proteome</keyword>
<accession>A0A2T1NEM7</accession>
<dbReference type="EMBL" id="PXOQ01000007">
    <property type="protein sequence ID" value="PSG90905.1"/>
    <property type="molecule type" value="Genomic_DNA"/>
</dbReference>
<dbReference type="PROSITE" id="PS51257">
    <property type="entry name" value="PROKAR_LIPOPROTEIN"/>
    <property type="match status" value="1"/>
</dbReference>
<evidence type="ECO:0000313" key="1">
    <source>
        <dbReference type="EMBL" id="PSG90905.1"/>
    </source>
</evidence>
<name>A0A2T1NEM7_9FLAO</name>
<gene>
    <name evidence="1" type="ORF">C7H52_06430</name>
</gene>
<comment type="caution">
    <text evidence="1">The sequence shown here is derived from an EMBL/GenBank/DDBJ whole genome shotgun (WGS) entry which is preliminary data.</text>
</comment>
<sequence length="216" mass="25628">MKLFTIMLLLTFSIGCKSQSNLEQVNTKKSTELKPPFKNQGEQENYWAQEFFKTKYEKQFYETFSNDIKEIAINEIEEIDEIQLFYDNKSFKIYGIDKSLKLIFKKGLLYPQLFSGFSTEPRKSDKELDSHSVSERVFYEMSRGDNLTISNLEELEFLSDSPKVKRFRFWLMFPQTVNPRVYLFELTNENADKNTELKEFLENSELTFLKVSNILI</sequence>
<evidence type="ECO:0000313" key="2">
    <source>
        <dbReference type="Proteomes" id="UP000238426"/>
    </source>
</evidence>
<reference evidence="1 2" key="1">
    <citation type="submission" date="2018-03" db="EMBL/GenBank/DDBJ databases">
        <title>Mesoflavibacter sp. HG37 and Mesoflavibacter sp. HG96 sp.nov., two marine bacteria isolated from seawater of Western Pacific Ocean.</title>
        <authorList>
            <person name="Cheng H."/>
            <person name="Wu Y.-H."/>
            <person name="Guo L.-L."/>
            <person name="Xu X.-W."/>
        </authorList>
    </citation>
    <scope>NUCLEOTIDE SEQUENCE [LARGE SCALE GENOMIC DNA]</scope>
    <source>
        <strain evidence="1 2">KCTC 32269</strain>
    </source>
</reference>